<dbReference type="PRINTS" id="PR01410">
    <property type="entry name" value="CCBIOGENESIS"/>
</dbReference>
<evidence type="ECO:0000256" key="10">
    <source>
        <dbReference type="SAM" id="Phobius"/>
    </source>
</evidence>
<dbReference type="PANTHER" id="PTHR43653:SF1">
    <property type="entry name" value="CYTOCHROME C-TYPE BIOGENESIS PROTEIN CCMF"/>
    <property type="match status" value="1"/>
</dbReference>
<feature type="transmembrane region" description="Helical" evidence="10">
    <location>
        <begin position="312"/>
        <end position="331"/>
    </location>
</feature>
<keyword evidence="13" id="KW-0456">Lyase</keyword>
<feature type="transmembrane region" description="Helical" evidence="10">
    <location>
        <begin position="96"/>
        <end position="113"/>
    </location>
</feature>
<evidence type="ECO:0000256" key="1">
    <source>
        <dbReference type="ARBA" id="ARBA00004429"/>
    </source>
</evidence>
<evidence type="ECO:0000313" key="14">
    <source>
        <dbReference type="Proteomes" id="UP001597294"/>
    </source>
</evidence>
<feature type="transmembrane region" description="Helical" evidence="10">
    <location>
        <begin position="207"/>
        <end position="229"/>
    </location>
</feature>
<dbReference type="InterPro" id="IPR003568">
    <property type="entry name" value="Cyt_c_biogenesis_CcmF"/>
</dbReference>
<feature type="transmembrane region" description="Helical" evidence="10">
    <location>
        <begin position="273"/>
        <end position="292"/>
    </location>
</feature>
<keyword evidence="4" id="KW-0997">Cell inner membrane</keyword>
<dbReference type="NCBIfam" id="NF007691">
    <property type="entry name" value="PRK10369.1"/>
    <property type="match status" value="1"/>
</dbReference>
<evidence type="ECO:0000256" key="8">
    <source>
        <dbReference type="ARBA" id="ARBA00023136"/>
    </source>
</evidence>
<keyword evidence="3" id="KW-1003">Cell membrane</keyword>
<keyword evidence="6" id="KW-0201">Cytochrome c-type biogenesis</keyword>
<keyword evidence="5 10" id="KW-0812">Transmembrane</keyword>
<evidence type="ECO:0000256" key="3">
    <source>
        <dbReference type="ARBA" id="ARBA00022475"/>
    </source>
</evidence>
<comment type="similarity">
    <text evidence="2">Belongs to the CcmF/CycK/Ccl1/NrfE/CcsA family.</text>
</comment>
<evidence type="ECO:0000256" key="7">
    <source>
        <dbReference type="ARBA" id="ARBA00022989"/>
    </source>
</evidence>
<reference evidence="14" key="1">
    <citation type="journal article" date="2019" name="Int. J. Syst. Evol. Microbiol.">
        <title>The Global Catalogue of Microorganisms (GCM) 10K type strain sequencing project: providing services to taxonomists for standard genome sequencing and annotation.</title>
        <authorList>
            <consortium name="The Broad Institute Genomics Platform"/>
            <consortium name="The Broad Institute Genome Sequencing Center for Infectious Disease"/>
            <person name="Wu L."/>
            <person name="Ma J."/>
        </authorList>
    </citation>
    <scope>NUCLEOTIDE SEQUENCE [LARGE SCALE GENOMIC DNA]</scope>
    <source>
        <strain evidence="14">CGMCC 4.7192</strain>
    </source>
</reference>
<dbReference type="PANTHER" id="PTHR43653">
    <property type="entry name" value="CYTOCHROME C ASSEMBLY PROTEIN-RELATED"/>
    <property type="match status" value="1"/>
</dbReference>
<feature type="transmembrane region" description="Helical" evidence="10">
    <location>
        <begin position="425"/>
        <end position="442"/>
    </location>
</feature>
<comment type="subcellular location">
    <subcellularLocation>
        <location evidence="1">Cell inner membrane</location>
        <topology evidence="1">Multi-pass membrane protein</topology>
    </subcellularLocation>
</comment>
<evidence type="ECO:0000256" key="2">
    <source>
        <dbReference type="ARBA" id="ARBA00009186"/>
    </source>
</evidence>
<evidence type="ECO:0000259" key="12">
    <source>
        <dbReference type="Pfam" id="PF16327"/>
    </source>
</evidence>
<keyword evidence="8 10" id="KW-0472">Membrane</keyword>
<feature type="transmembrane region" description="Helical" evidence="10">
    <location>
        <begin position="249"/>
        <end position="266"/>
    </location>
</feature>
<dbReference type="InterPro" id="IPR003567">
    <property type="entry name" value="Cyt_c_biogenesis"/>
</dbReference>
<feature type="transmembrane region" description="Helical" evidence="10">
    <location>
        <begin position="125"/>
        <end position="144"/>
    </location>
</feature>
<evidence type="ECO:0000256" key="4">
    <source>
        <dbReference type="ARBA" id="ARBA00022519"/>
    </source>
</evidence>
<dbReference type="Proteomes" id="UP001597294">
    <property type="component" value="Unassembled WGS sequence"/>
</dbReference>
<feature type="domain" description="Cytochrome c-type biogenesis protein CcmF C-terminal" evidence="12">
    <location>
        <begin position="315"/>
        <end position="640"/>
    </location>
</feature>
<sequence>MIAELGQYALIMALLAAIAQSVLPLIGAEKLDSRLMAFGNHASMIQLLFLVMAFGCLTQAYIVSDFTLLNVVENSHSTKPLLYKISGVWGNHEGSMLLWVLILAIFGAAVAAFGRNLPVTLKARVLAIQAMIGVGFLTFLIFTSNPFTRLLVPPENGQDLNPLLQDPGLAFHPPMLYVGYVGFSVAFSFAIAALIEGKVDAAWARWVRPWTLTAWIFLTGGIALGSWWAYYELGWGGWWFWDPVENVSFMPWLMGTALLHSAIVVEKRNSLKVWTILLAILTFSLSLIGTFIVRSGLLTSVHAFAVNPERGIFILFLLAIAIGGSLTLFALRAPALKAGGIFSPISREGGLLLNNLLLSTACATVFLGTLYPLFMEALGGGRVSIGPPFYNKTFIPVMVPLFLLVCIGAHLPWKRADLLGVFKRLKYAGLGSLLALLLAWYISNGGPLLAILGLGMAAWLLLGTLSEWADRVKLFRVPLGKSWQRAKNLPGSTWGMTLAHGGLAIAIAGMISTTAWKVEDVAVLKPGETISVAGTDYRFDGVKEVTGPNYTAVEGTFNVSQNGVYMATLKPEKRLYTVKRMPTTEAAIYSTFIGDYYAVIGDSDGSGGWTVRIYREPLVTWIWFGCGLMVFGGILSLADRRLRVGAPADKRKKQKIKEAQA</sequence>
<protein>
    <submittedName>
        <fullName evidence="13">Heme lyase CcmF/NrfE family subunit</fullName>
    </submittedName>
</protein>
<feature type="transmembrane region" description="Helical" evidence="10">
    <location>
        <begin position="394"/>
        <end position="413"/>
    </location>
</feature>
<dbReference type="PRINTS" id="PR01411">
    <property type="entry name" value="CCMFBIOGNSIS"/>
</dbReference>
<accession>A0ABW5BJT7</accession>
<evidence type="ECO:0000256" key="9">
    <source>
        <dbReference type="ARBA" id="ARBA00037230"/>
    </source>
</evidence>
<dbReference type="EMBL" id="JBHUII010000001">
    <property type="protein sequence ID" value="MFD2205124.1"/>
    <property type="molecule type" value="Genomic_DNA"/>
</dbReference>
<feature type="domain" description="Cytochrome c assembly protein" evidence="11">
    <location>
        <begin position="89"/>
        <end position="296"/>
    </location>
</feature>
<keyword evidence="14" id="KW-1185">Reference proteome</keyword>
<evidence type="ECO:0000256" key="5">
    <source>
        <dbReference type="ARBA" id="ARBA00022692"/>
    </source>
</evidence>
<dbReference type="RefSeq" id="WP_380249361.1">
    <property type="nucleotide sequence ID" value="NZ_JBHUII010000001.1"/>
</dbReference>
<comment type="function">
    <text evidence="9">Required for the biogenesis of c-type cytochromes. Possible subunit of a heme lyase.</text>
</comment>
<comment type="caution">
    <text evidence="13">The sequence shown here is derived from an EMBL/GenBank/DDBJ whole genome shotgun (WGS) entry which is preliminary data.</text>
</comment>
<proteinExistence type="inferred from homology"/>
<name>A0ABW5BJT7_9PROT</name>
<dbReference type="InterPro" id="IPR032523">
    <property type="entry name" value="CcmF_C"/>
</dbReference>
<feature type="transmembrane region" description="Helical" evidence="10">
    <location>
        <begin position="6"/>
        <end position="26"/>
    </location>
</feature>
<dbReference type="InterPro" id="IPR002541">
    <property type="entry name" value="Cyt_c_assembly"/>
</dbReference>
<feature type="transmembrane region" description="Helical" evidence="10">
    <location>
        <begin position="47"/>
        <end position="64"/>
    </location>
</feature>
<keyword evidence="7 10" id="KW-1133">Transmembrane helix</keyword>
<feature type="transmembrane region" description="Helical" evidence="10">
    <location>
        <begin position="352"/>
        <end position="374"/>
    </location>
</feature>
<organism evidence="13 14">
    <name type="scientific">Kiloniella antarctica</name>
    <dbReference type="NCBI Taxonomy" id="1550907"/>
    <lineage>
        <taxon>Bacteria</taxon>
        <taxon>Pseudomonadati</taxon>
        <taxon>Pseudomonadota</taxon>
        <taxon>Alphaproteobacteria</taxon>
        <taxon>Rhodospirillales</taxon>
        <taxon>Kiloniellaceae</taxon>
        <taxon>Kiloniella</taxon>
    </lineage>
</organism>
<gene>
    <name evidence="13" type="ORF">ACFSKO_05865</name>
</gene>
<dbReference type="GO" id="GO:0016829">
    <property type="term" value="F:lyase activity"/>
    <property type="evidence" value="ECO:0007669"/>
    <property type="project" value="UniProtKB-KW"/>
</dbReference>
<feature type="transmembrane region" description="Helical" evidence="10">
    <location>
        <begin position="448"/>
        <end position="468"/>
    </location>
</feature>
<dbReference type="Pfam" id="PF16327">
    <property type="entry name" value="CcmF_C"/>
    <property type="match status" value="1"/>
</dbReference>
<evidence type="ECO:0000313" key="13">
    <source>
        <dbReference type="EMBL" id="MFD2205124.1"/>
    </source>
</evidence>
<dbReference type="Pfam" id="PF01578">
    <property type="entry name" value="Cytochrom_C_asm"/>
    <property type="match status" value="1"/>
</dbReference>
<feature type="transmembrane region" description="Helical" evidence="10">
    <location>
        <begin position="618"/>
        <end position="638"/>
    </location>
</feature>
<dbReference type="NCBIfam" id="TIGR00353">
    <property type="entry name" value="nrfE"/>
    <property type="match status" value="1"/>
</dbReference>
<evidence type="ECO:0000259" key="11">
    <source>
        <dbReference type="Pfam" id="PF01578"/>
    </source>
</evidence>
<evidence type="ECO:0000256" key="6">
    <source>
        <dbReference type="ARBA" id="ARBA00022748"/>
    </source>
</evidence>
<feature type="transmembrane region" description="Helical" evidence="10">
    <location>
        <begin position="489"/>
        <end position="511"/>
    </location>
</feature>
<feature type="transmembrane region" description="Helical" evidence="10">
    <location>
        <begin position="175"/>
        <end position="195"/>
    </location>
</feature>